<evidence type="ECO:0000256" key="1">
    <source>
        <dbReference type="ARBA" id="ARBA00022605"/>
    </source>
</evidence>
<evidence type="ECO:0000256" key="2">
    <source>
        <dbReference type="ARBA" id="ARBA00023027"/>
    </source>
</evidence>
<dbReference type="SUPFAM" id="SSF56796">
    <property type="entry name" value="Dehydroquinate synthase-like"/>
    <property type="match status" value="1"/>
</dbReference>
<dbReference type="Proteomes" id="UP001147782">
    <property type="component" value="Unassembled WGS sequence"/>
</dbReference>
<dbReference type="GO" id="GO:0009073">
    <property type="term" value="P:aromatic amino acid family biosynthetic process"/>
    <property type="evidence" value="ECO:0007669"/>
    <property type="project" value="UniProtKB-KW"/>
</dbReference>
<dbReference type="GeneID" id="81432243"/>
<keyword evidence="1" id="KW-0028">Amino-acid biosynthesis</keyword>
<dbReference type="AlphaFoldDB" id="A0A9W9VTD6"/>
<keyword evidence="7" id="KW-1185">Reference proteome</keyword>
<dbReference type="EMBL" id="JAPZBS010000001">
    <property type="protein sequence ID" value="KAJ5389067.1"/>
    <property type="molecule type" value="Genomic_DNA"/>
</dbReference>
<evidence type="ECO:0000259" key="5">
    <source>
        <dbReference type="Pfam" id="PF01761"/>
    </source>
</evidence>
<dbReference type="OrthoDB" id="197068at2759"/>
<dbReference type="PANTHER" id="PTHR43622">
    <property type="entry name" value="3-DEHYDROQUINATE SYNTHASE"/>
    <property type="match status" value="1"/>
</dbReference>
<reference evidence="6" key="2">
    <citation type="journal article" date="2023" name="IMA Fungus">
        <title>Comparative genomic study of the Penicillium genus elucidates a diverse pangenome and 15 lateral gene transfer events.</title>
        <authorList>
            <person name="Petersen C."/>
            <person name="Sorensen T."/>
            <person name="Nielsen M.R."/>
            <person name="Sondergaard T.E."/>
            <person name="Sorensen J.L."/>
            <person name="Fitzpatrick D.A."/>
            <person name="Frisvad J.C."/>
            <person name="Nielsen K.L."/>
        </authorList>
    </citation>
    <scope>NUCLEOTIDE SEQUENCE</scope>
    <source>
        <strain evidence="6">IBT 29864</strain>
    </source>
</reference>
<dbReference type="PANTHER" id="PTHR43622:SF7">
    <property type="entry name" value="3-DEHYDROQUINATE SYNTHASE, CHLOROPLASTIC"/>
    <property type="match status" value="1"/>
</dbReference>
<feature type="domain" description="3-dehydroquinate synthase N-terminal" evidence="5">
    <location>
        <begin position="46"/>
        <end position="84"/>
    </location>
</feature>
<comment type="caution">
    <text evidence="6">The sequence shown here is derived from an EMBL/GenBank/DDBJ whole genome shotgun (WGS) entry which is preliminary data.</text>
</comment>
<dbReference type="GO" id="GO:0003856">
    <property type="term" value="F:3-dehydroquinate synthase activity"/>
    <property type="evidence" value="ECO:0007669"/>
    <property type="project" value="TreeGrafter"/>
</dbReference>
<keyword evidence="4" id="KW-0456">Lyase</keyword>
<dbReference type="InterPro" id="IPR050071">
    <property type="entry name" value="Dehydroquinate_synthase"/>
</dbReference>
<evidence type="ECO:0000313" key="7">
    <source>
        <dbReference type="Proteomes" id="UP001147782"/>
    </source>
</evidence>
<name>A0A9W9VTD6_9EURO</name>
<evidence type="ECO:0000256" key="4">
    <source>
        <dbReference type="ARBA" id="ARBA00023239"/>
    </source>
</evidence>
<organism evidence="6 7">
    <name type="scientific">Penicillium cataractarum</name>
    <dbReference type="NCBI Taxonomy" id="2100454"/>
    <lineage>
        <taxon>Eukaryota</taxon>
        <taxon>Fungi</taxon>
        <taxon>Dikarya</taxon>
        <taxon>Ascomycota</taxon>
        <taxon>Pezizomycotina</taxon>
        <taxon>Eurotiomycetes</taxon>
        <taxon>Eurotiomycetidae</taxon>
        <taxon>Eurotiales</taxon>
        <taxon>Aspergillaceae</taxon>
        <taxon>Penicillium</taxon>
    </lineage>
</organism>
<keyword evidence="2" id="KW-0520">NAD</keyword>
<dbReference type="GO" id="GO:0008652">
    <property type="term" value="P:amino acid biosynthetic process"/>
    <property type="evidence" value="ECO:0007669"/>
    <property type="project" value="UniProtKB-KW"/>
</dbReference>
<proteinExistence type="predicted"/>
<gene>
    <name evidence="6" type="ORF">N7496_000135</name>
</gene>
<evidence type="ECO:0000313" key="6">
    <source>
        <dbReference type="EMBL" id="KAJ5389067.1"/>
    </source>
</evidence>
<dbReference type="Gene3D" id="3.40.50.1970">
    <property type="match status" value="1"/>
</dbReference>
<dbReference type="RefSeq" id="XP_056559795.1">
    <property type="nucleotide sequence ID" value="XM_056693066.1"/>
</dbReference>
<sequence length="255" mass="28498">MPAFTALAYTRKFKFRPCCLRLSYCALLPTIRGFHDSVGYSRLFDGKTAIDTPLSKNLIWAVGQPKKIYIDLEFLEILPLREFKNGMVEVIKVPTTSSEEELCALEEHTEKIMNSAYRVPQPDLSFINNQHILNLSNPTVPTVLHGECVAVGMVEEAELTCHLEIPDHVAVPRITKCIAAYGLPVSLEDPIITNLVNGRQYPVEQILFFVSLDKNNDGPSKKVVLLSAVGSTYEQQASVFSNEKILDVFQGGNWI</sequence>
<accession>A0A9W9VTD6</accession>
<dbReference type="Pfam" id="PF01761">
    <property type="entry name" value="DHQ_synthase"/>
    <property type="match status" value="1"/>
</dbReference>
<dbReference type="InterPro" id="IPR030960">
    <property type="entry name" value="DHQS/DOIS_N"/>
</dbReference>
<reference evidence="6" key="1">
    <citation type="submission" date="2022-11" db="EMBL/GenBank/DDBJ databases">
        <authorList>
            <person name="Petersen C."/>
        </authorList>
    </citation>
    <scope>NUCLEOTIDE SEQUENCE</scope>
    <source>
        <strain evidence="6">IBT 29864</strain>
    </source>
</reference>
<keyword evidence="3" id="KW-0057">Aromatic amino acid biosynthesis</keyword>
<protein>
    <recommendedName>
        <fullName evidence="5">3-dehydroquinate synthase N-terminal domain-containing protein</fullName>
    </recommendedName>
</protein>
<evidence type="ECO:0000256" key="3">
    <source>
        <dbReference type="ARBA" id="ARBA00023141"/>
    </source>
</evidence>
<dbReference type="Gene3D" id="1.20.1090.10">
    <property type="entry name" value="Dehydroquinate synthase-like - alpha domain"/>
    <property type="match status" value="1"/>
</dbReference>